<name>A0A0J8VCI2_9GAMM</name>
<dbReference type="EMBL" id="PYLZ01000008">
    <property type="protein sequence ID" value="PSW23506.1"/>
    <property type="molecule type" value="Genomic_DNA"/>
</dbReference>
<evidence type="ECO:0000256" key="1">
    <source>
        <dbReference type="SAM" id="Coils"/>
    </source>
</evidence>
<dbReference type="RefSeq" id="WP_048898362.1">
    <property type="nucleotide sequence ID" value="NZ_AP024852.1"/>
</dbReference>
<evidence type="ECO:0000313" key="3">
    <source>
        <dbReference type="Proteomes" id="UP000240481"/>
    </source>
</evidence>
<dbReference type="Proteomes" id="UP000240481">
    <property type="component" value="Unassembled WGS sequence"/>
</dbReference>
<protein>
    <submittedName>
        <fullName evidence="2">Uncharacterized protein</fullName>
    </submittedName>
</protein>
<sequence length="81" mass="9289">MAITIRNVDKHYYMIEDLKQLTNNKVTTKALIKGGYMAVELGNQLKEEQAAHQQTKDELLKLKEVVSNYLHHHNALANSIK</sequence>
<reference evidence="2 3" key="1">
    <citation type="submission" date="2018-01" db="EMBL/GenBank/DDBJ databases">
        <title>Whole genome sequencing of Histamine producing bacteria.</title>
        <authorList>
            <person name="Butler K."/>
        </authorList>
    </citation>
    <scope>NUCLEOTIDE SEQUENCE [LARGE SCALE GENOMIC DNA]</scope>
    <source>
        <strain evidence="2 3">DSM 24669</strain>
    </source>
</reference>
<gene>
    <name evidence="2" type="ORF">C9I94_15395</name>
</gene>
<organism evidence="2 3">
    <name type="scientific">Photobacterium swingsii</name>
    <dbReference type="NCBI Taxonomy" id="680026"/>
    <lineage>
        <taxon>Bacteria</taxon>
        <taxon>Pseudomonadati</taxon>
        <taxon>Pseudomonadota</taxon>
        <taxon>Gammaproteobacteria</taxon>
        <taxon>Vibrionales</taxon>
        <taxon>Vibrionaceae</taxon>
        <taxon>Photobacterium</taxon>
    </lineage>
</organism>
<dbReference type="OrthoDB" id="5770596at2"/>
<accession>A0A0J8VCI2</accession>
<comment type="caution">
    <text evidence="2">The sequence shown here is derived from an EMBL/GenBank/DDBJ whole genome shotgun (WGS) entry which is preliminary data.</text>
</comment>
<dbReference type="AlphaFoldDB" id="A0A0J8VCI2"/>
<proteinExistence type="predicted"/>
<keyword evidence="1" id="KW-0175">Coiled coil</keyword>
<feature type="coiled-coil region" evidence="1">
    <location>
        <begin position="38"/>
        <end position="65"/>
    </location>
</feature>
<keyword evidence="3" id="KW-1185">Reference proteome</keyword>
<evidence type="ECO:0000313" key="2">
    <source>
        <dbReference type="EMBL" id="PSW23506.1"/>
    </source>
</evidence>